<proteinExistence type="predicted"/>
<reference evidence="1" key="1">
    <citation type="journal article" date="2013" name="Genetics">
        <title>The draft genome and transcriptome of Panagrellus redivivus are shaped by the harsh demands of a free-living lifestyle.</title>
        <authorList>
            <person name="Srinivasan J."/>
            <person name="Dillman A.R."/>
            <person name="Macchietto M.G."/>
            <person name="Heikkinen L."/>
            <person name="Lakso M."/>
            <person name="Fracchia K.M."/>
            <person name="Antoshechkin I."/>
            <person name="Mortazavi A."/>
            <person name="Wong G."/>
            <person name="Sternberg P.W."/>
        </authorList>
    </citation>
    <scope>NUCLEOTIDE SEQUENCE [LARGE SCALE GENOMIC DNA]</scope>
    <source>
        <strain evidence="1">MT8872</strain>
    </source>
</reference>
<reference evidence="2" key="2">
    <citation type="submission" date="2020-10" db="UniProtKB">
        <authorList>
            <consortium name="WormBaseParasite"/>
        </authorList>
    </citation>
    <scope>IDENTIFICATION</scope>
</reference>
<sequence>MITVVYGRRLAWMPVIVVVTVPRAHKSFPLTNLNSKDRCLEVMGTALQLCKCVKLVITGVPFDIVIIESLLKAFQSVSESFHSLYFAFTTFAPSNFFIKCICVCI</sequence>
<evidence type="ECO:0000313" key="1">
    <source>
        <dbReference type="Proteomes" id="UP000492821"/>
    </source>
</evidence>
<organism evidence="1 2">
    <name type="scientific">Panagrellus redivivus</name>
    <name type="common">Microworm</name>
    <dbReference type="NCBI Taxonomy" id="6233"/>
    <lineage>
        <taxon>Eukaryota</taxon>
        <taxon>Metazoa</taxon>
        <taxon>Ecdysozoa</taxon>
        <taxon>Nematoda</taxon>
        <taxon>Chromadorea</taxon>
        <taxon>Rhabditida</taxon>
        <taxon>Tylenchina</taxon>
        <taxon>Panagrolaimomorpha</taxon>
        <taxon>Panagrolaimoidea</taxon>
        <taxon>Panagrolaimidae</taxon>
        <taxon>Panagrellus</taxon>
    </lineage>
</organism>
<dbReference type="AlphaFoldDB" id="A0A7E4VBD0"/>
<protein>
    <submittedName>
        <fullName evidence="2">CTP_transf_like domain-containing protein</fullName>
    </submittedName>
</protein>
<name>A0A7E4VBD0_PANRE</name>
<accession>A0A7E4VBD0</accession>
<dbReference type="Proteomes" id="UP000492821">
    <property type="component" value="Unassembled WGS sequence"/>
</dbReference>
<evidence type="ECO:0000313" key="2">
    <source>
        <dbReference type="WBParaSite" id="Pan_g1844.t1"/>
    </source>
</evidence>
<keyword evidence="1" id="KW-1185">Reference proteome</keyword>
<dbReference type="WBParaSite" id="Pan_g1844.t1">
    <property type="protein sequence ID" value="Pan_g1844.t1"/>
    <property type="gene ID" value="Pan_g1844"/>
</dbReference>